<dbReference type="EMBL" id="CADCSY010000007">
    <property type="protein sequence ID" value="CAA9211376.1"/>
    <property type="molecule type" value="Genomic_DNA"/>
</dbReference>
<accession>A0A6J4H2U9</accession>
<sequence>ERLRGRRLRVHPGRPRGLRPARPAPGQGPAGSGVGGLRRPRARRSGTV</sequence>
<feature type="non-terminal residue" evidence="2">
    <location>
        <position position="48"/>
    </location>
</feature>
<feature type="non-terminal residue" evidence="2">
    <location>
        <position position="1"/>
    </location>
</feature>
<organism evidence="2">
    <name type="scientific">uncultured Acidimicrobiales bacterium</name>
    <dbReference type="NCBI Taxonomy" id="310071"/>
    <lineage>
        <taxon>Bacteria</taxon>
        <taxon>Bacillati</taxon>
        <taxon>Actinomycetota</taxon>
        <taxon>Acidimicrobiia</taxon>
        <taxon>Acidimicrobiales</taxon>
        <taxon>environmental samples</taxon>
    </lineage>
</organism>
<evidence type="ECO:0000313" key="2">
    <source>
        <dbReference type="EMBL" id="CAA9211376.1"/>
    </source>
</evidence>
<name>A0A6J4H2U9_9ACTN</name>
<feature type="compositionally biased region" description="Basic residues" evidence="1">
    <location>
        <begin position="1"/>
        <end position="19"/>
    </location>
</feature>
<gene>
    <name evidence="2" type="ORF">AVDCRST_MAG20-58</name>
</gene>
<evidence type="ECO:0000256" key="1">
    <source>
        <dbReference type="SAM" id="MobiDB-lite"/>
    </source>
</evidence>
<feature type="compositionally biased region" description="Basic residues" evidence="1">
    <location>
        <begin position="38"/>
        <end position="48"/>
    </location>
</feature>
<feature type="region of interest" description="Disordered" evidence="1">
    <location>
        <begin position="1"/>
        <end position="48"/>
    </location>
</feature>
<dbReference type="AlphaFoldDB" id="A0A6J4H2U9"/>
<protein>
    <submittedName>
        <fullName evidence="2">Uncharacterized protein</fullName>
    </submittedName>
</protein>
<reference evidence="2" key="1">
    <citation type="submission" date="2020-02" db="EMBL/GenBank/DDBJ databases">
        <authorList>
            <person name="Meier V. D."/>
        </authorList>
    </citation>
    <scope>NUCLEOTIDE SEQUENCE</scope>
    <source>
        <strain evidence="2">AVDCRST_MAG20</strain>
    </source>
</reference>
<proteinExistence type="predicted"/>